<gene>
    <name evidence="2" type="ORF">F1C12_08345</name>
</gene>
<dbReference type="EMBL" id="CP043641">
    <property type="protein sequence ID" value="QNE35143.1"/>
    <property type="molecule type" value="Genomic_DNA"/>
</dbReference>
<proteinExistence type="predicted"/>
<dbReference type="KEGG" id="lse:F1C12_08345"/>
<name>A0A7G6Y9H8_9MICO</name>
<dbReference type="InterPro" id="IPR043519">
    <property type="entry name" value="NT_sf"/>
</dbReference>
<sequence length="325" mass="35978">MPGYTLSYEVVEALYSMRGHEWRSAQSSVENFLDQLCEEILAGEDRSRLKVAPGRVKDVKRTLEKAKRKLGPDATVAELDDIAATVKDIVGVKLVCKTLRDSALVTEEIEKRCGDPKSNLRFHDVTENKDYIAGPKASGYRARHFLFELDVPGSGKRPVIVELQVKTMLQDSWSELTHEDLYNFGALAPTEHRADLARTMAGLLWEVDLLADIIANQADRKVDPSRDEIAPNAATSNSDRVVTVTHTGPRFALATDDDGKRGLIPAVGVRDLVEARGTVKVDDFVRKGARLTVHAVETEGGYYFHPLRREELAGDRLAGDRLAAD</sequence>
<dbReference type="CDD" id="cd05399">
    <property type="entry name" value="NT_Rel-Spo_like"/>
    <property type="match status" value="1"/>
</dbReference>
<evidence type="ECO:0000313" key="3">
    <source>
        <dbReference type="Proteomes" id="UP000515511"/>
    </source>
</evidence>
<accession>A0A7G6Y9H8</accession>
<dbReference type="AlphaFoldDB" id="A0A7G6Y9H8"/>
<dbReference type="PANTHER" id="PTHR47837:SF1">
    <property type="entry name" value="GTP PYROPHOSPHOKINASE YJBM"/>
    <property type="match status" value="1"/>
</dbReference>
<dbReference type="PANTHER" id="PTHR47837">
    <property type="entry name" value="GTP PYROPHOSPHOKINASE YJBM"/>
    <property type="match status" value="1"/>
</dbReference>
<dbReference type="SMART" id="SM00954">
    <property type="entry name" value="RelA_SpoT"/>
    <property type="match status" value="1"/>
</dbReference>
<evidence type="ECO:0000259" key="1">
    <source>
        <dbReference type="SMART" id="SM00954"/>
    </source>
</evidence>
<dbReference type="InterPro" id="IPR052366">
    <property type="entry name" value="GTP_Pyrophosphokinase"/>
</dbReference>
<evidence type="ECO:0000313" key="2">
    <source>
        <dbReference type="EMBL" id="QNE35143.1"/>
    </source>
</evidence>
<reference evidence="3" key="1">
    <citation type="submission" date="2019-09" db="EMBL/GenBank/DDBJ databases">
        <title>Antimicrobial potential of Antarctic Bacteria.</title>
        <authorList>
            <person name="Benaud N."/>
            <person name="Edwards R.J."/>
            <person name="Ferrari B.C."/>
        </authorList>
    </citation>
    <scope>NUCLEOTIDE SEQUENCE [LARGE SCALE GENOMIC DNA]</scope>
    <source>
        <strain evidence="3">INR9</strain>
    </source>
</reference>
<feature type="domain" description="RelA/SpoT" evidence="1">
    <location>
        <begin position="54"/>
        <end position="186"/>
    </location>
</feature>
<dbReference type="SUPFAM" id="SSF81301">
    <property type="entry name" value="Nucleotidyltransferase"/>
    <property type="match status" value="1"/>
</dbReference>
<protein>
    <submittedName>
        <fullName evidence="2">(P)ppGpp synthetase</fullName>
    </submittedName>
</protein>
<dbReference type="RefSeq" id="WP_185278308.1">
    <property type="nucleotide sequence ID" value="NZ_CP043641.1"/>
</dbReference>
<dbReference type="InterPro" id="IPR007685">
    <property type="entry name" value="RelA_SpoT"/>
</dbReference>
<organism evidence="2 3">
    <name type="scientific">Leifsonia shinshuensis</name>
    <dbReference type="NCBI Taxonomy" id="150026"/>
    <lineage>
        <taxon>Bacteria</taxon>
        <taxon>Bacillati</taxon>
        <taxon>Actinomycetota</taxon>
        <taxon>Actinomycetes</taxon>
        <taxon>Micrococcales</taxon>
        <taxon>Microbacteriaceae</taxon>
        <taxon>Leifsonia</taxon>
    </lineage>
</organism>
<dbReference type="Pfam" id="PF04607">
    <property type="entry name" value="RelA_SpoT"/>
    <property type="match status" value="1"/>
</dbReference>
<dbReference type="Proteomes" id="UP000515511">
    <property type="component" value="Chromosome"/>
</dbReference>
<dbReference type="GO" id="GO:0015969">
    <property type="term" value="P:guanosine tetraphosphate metabolic process"/>
    <property type="evidence" value="ECO:0007669"/>
    <property type="project" value="InterPro"/>
</dbReference>
<dbReference type="Gene3D" id="3.30.460.10">
    <property type="entry name" value="Beta Polymerase, domain 2"/>
    <property type="match status" value="1"/>
</dbReference>